<dbReference type="InterPro" id="IPR008964">
    <property type="entry name" value="Invasin/intimin_cell_adhesion"/>
</dbReference>
<dbReference type="Pfam" id="PF00722">
    <property type="entry name" value="Glyco_hydro_16"/>
    <property type="match status" value="1"/>
</dbReference>
<evidence type="ECO:0000313" key="5">
    <source>
        <dbReference type="Proteomes" id="UP000304912"/>
    </source>
</evidence>
<name>A0A5B7YF87_9ALTE</name>
<protein>
    <submittedName>
        <fullName evidence="4">Glycosyl hydrolase family protein</fullName>
    </submittedName>
</protein>
<evidence type="ECO:0000259" key="3">
    <source>
        <dbReference type="PROSITE" id="PS51762"/>
    </source>
</evidence>
<proteinExistence type="inferred from homology"/>
<gene>
    <name evidence="4" type="ORF">FBQ74_05940</name>
</gene>
<dbReference type="SUPFAM" id="SSF49899">
    <property type="entry name" value="Concanavalin A-like lectins/glucanases"/>
    <property type="match status" value="1"/>
</dbReference>
<dbReference type="EMBL" id="CP039852">
    <property type="protein sequence ID" value="QCZ93059.1"/>
    <property type="molecule type" value="Genomic_DNA"/>
</dbReference>
<dbReference type="GO" id="GO:0005975">
    <property type="term" value="P:carbohydrate metabolic process"/>
    <property type="evidence" value="ECO:0007669"/>
    <property type="project" value="InterPro"/>
</dbReference>
<dbReference type="Gene3D" id="2.60.120.200">
    <property type="match status" value="1"/>
</dbReference>
<evidence type="ECO:0000256" key="2">
    <source>
        <dbReference type="SAM" id="SignalP"/>
    </source>
</evidence>
<dbReference type="Proteomes" id="UP000304912">
    <property type="component" value="Chromosome"/>
</dbReference>
<dbReference type="PANTHER" id="PTHR10963:SF55">
    <property type="entry name" value="GLYCOSIDE HYDROLASE FAMILY 16 PROTEIN"/>
    <property type="match status" value="1"/>
</dbReference>
<dbReference type="PROSITE" id="PS51762">
    <property type="entry name" value="GH16_2"/>
    <property type="match status" value="1"/>
</dbReference>
<dbReference type="InterPro" id="IPR000757">
    <property type="entry name" value="Beta-glucanase-like"/>
</dbReference>
<dbReference type="InterPro" id="IPR013320">
    <property type="entry name" value="ConA-like_dom_sf"/>
</dbReference>
<dbReference type="SUPFAM" id="SSF49373">
    <property type="entry name" value="Invasin/intimin cell-adhesion fragments"/>
    <property type="match status" value="1"/>
</dbReference>
<feature type="domain" description="GH16" evidence="3">
    <location>
        <begin position="28"/>
        <end position="279"/>
    </location>
</feature>
<dbReference type="GO" id="GO:0004553">
    <property type="term" value="F:hydrolase activity, hydrolyzing O-glycosyl compounds"/>
    <property type="evidence" value="ECO:0007669"/>
    <property type="project" value="InterPro"/>
</dbReference>
<feature type="chain" id="PRO_5023117005" evidence="2">
    <location>
        <begin position="29"/>
        <end position="635"/>
    </location>
</feature>
<sequence>MTMLMNQKRAMQALVMVSGGLVSHAAMAAVCQNPTPVWQDEFNGTELDTSKWEVMLGDGCSYGICGWGNNELQSYQAENLTVADGKLTITAKKQRVKGSQYTSGRIRTANMPNGGEWTHGRFEASIKLPTGTGMWPAFWMLPTDPAEGWPMSGEIDILEATGQADMIAFGTIHYGNAYPDNEWTSGRIIKQPDRWSDGFHEYAVEWEPNEIRWYVDDILYSVKTPDDLSDPAFWTFENYSYHFLLNMAVGGSIGGVVDDSQLPQTMEVDYVRVYDFGQPSLSGPHIVDANSQSTYQIVDEAGTGSSYSWNSPTQQTSSTNSLTVDWAEQGGTVTADITNSCGTSTVAMDVHVLPVLTTDHVLDDFETDGDLTITSWEGQYNEVPNPVSDTVNSSPTALEYVRSSASLYDVIAGTTPVITDAGPLIAGNEAFYMDVYMPVPSEQEILIQLEDSSQATPDNYPTGRHSKFIAHTEAVSGWQRLKFILEDRVDGGTTDTDVDTVVILIAPNSNNGDTYYLDNMAIYGADSGTQEPAGTSAVVSDVVTTTVSAGKGVKSGQATVTVVDNTGSPVEGATVTGQFTGDWNESANGVTDANGVVVFTTSTALSGKVTANFCVDGVQSSLTFDAANSTGMCTQ</sequence>
<keyword evidence="5" id="KW-1185">Reference proteome</keyword>
<dbReference type="KEGG" id="salk:FBQ74_05940"/>
<comment type="similarity">
    <text evidence="1">Belongs to the glycosyl hydrolase 16 family.</text>
</comment>
<dbReference type="CDD" id="cd08023">
    <property type="entry name" value="GH16_laminarinase_like"/>
    <property type="match status" value="1"/>
</dbReference>
<reference evidence="4 5" key="1">
    <citation type="submission" date="2019-04" db="EMBL/GenBank/DDBJ databases">
        <title>Salinimonas iocasae sp. nov., a halophilic bacterium isolated from the outer tube casing of tubeworms in Okinawa Trough.</title>
        <authorList>
            <person name="Zhang H."/>
            <person name="Wang H."/>
            <person name="Li C."/>
        </authorList>
    </citation>
    <scope>NUCLEOTIDE SEQUENCE [LARGE SCALE GENOMIC DNA]</scope>
    <source>
        <strain evidence="4 5">KX18D6</strain>
    </source>
</reference>
<evidence type="ECO:0000313" key="4">
    <source>
        <dbReference type="EMBL" id="QCZ93059.1"/>
    </source>
</evidence>
<keyword evidence="2" id="KW-0732">Signal</keyword>
<dbReference type="InterPro" id="IPR008979">
    <property type="entry name" value="Galactose-bd-like_sf"/>
</dbReference>
<dbReference type="InterPro" id="IPR050546">
    <property type="entry name" value="Glycosyl_Hydrlase_16"/>
</dbReference>
<feature type="signal peptide" evidence="2">
    <location>
        <begin position="1"/>
        <end position="28"/>
    </location>
</feature>
<organism evidence="4 5">
    <name type="scientific">Salinimonas iocasae</name>
    <dbReference type="NCBI Taxonomy" id="2572577"/>
    <lineage>
        <taxon>Bacteria</taxon>
        <taxon>Pseudomonadati</taxon>
        <taxon>Pseudomonadota</taxon>
        <taxon>Gammaproteobacteria</taxon>
        <taxon>Alteromonadales</taxon>
        <taxon>Alteromonadaceae</taxon>
        <taxon>Alteromonas/Salinimonas group</taxon>
        <taxon>Salinimonas</taxon>
    </lineage>
</organism>
<evidence type="ECO:0000256" key="1">
    <source>
        <dbReference type="ARBA" id="ARBA00006865"/>
    </source>
</evidence>
<dbReference type="OrthoDB" id="9809583at2"/>
<dbReference type="SUPFAM" id="SSF49785">
    <property type="entry name" value="Galactose-binding domain-like"/>
    <property type="match status" value="1"/>
</dbReference>
<accession>A0A5B7YF87</accession>
<dbReference type="PANTHER" id="PTHR10963">
    <property type="entry name" value="GLYCOSYL HYDROLASE-RELATED"/>
    <property type="match status" value="1"/>
</dbReference>
<keyword evidence="4" id="KW-0378">Hydrolase</keyword>
<dbReference type="AlphaFoldDB" id="A0A5B7YF87"/>